<protein>
    <recommendedName>
        <fullName evidence="3">Dynactin subunit 3</fullName>
    </recommendedName>
</protein>
<dbReference type="AlphaFoldDB" id="A0AAN8JUQ1"/>
<evidence type="ECO:0000313" key="1">
    <source>
        <dbReference type="EMBL" id="KAK6180413.1"/>
    </source>
</evidence>
<organism evidence="1 2">
    <name type="scientific">Patella caerulea</name>
    <name type="common">Rayed Mediterranean limpet</name>
    <dbReference type="NCBI Taxonomy" id="87958"/>
    <lineage>
        <taxon>Eukaryota</taxon>
        <taxon>Metazoa</taxon>
        <taxon>Spiralia</taxon>
        <taxon>Lophotrochozoa</taxon>
        <taxon>Mollusca</taxon>
        <taxon>Gastropoda</taxon>
        <taxon>Patellogastropoda</taxon>
        <taxon>Patelloidea</taxon>
        <taxon>Patellidae</taxon>
        <taxon>Patella</taxon>
    </lineage>
</organism>
<dbReference type="EMBL" id="JAZGQO010000008">
    <property type="protein sequence ID" value="KAK6180413.1"/>
    <property type="molecule type" value="Genomic_DNA"/>
</dbReference>
<dbReference type="PANTHER" id="PTHR28360:SF1">
    <property type="entry name" value="DYNACTIN SUBUNIT 3"/>
    <property type="match status" value="1"/>
</dbReference>
<evidence type="ECO:0000313" key="2">
    <source>
        <dbReference type="Proteomes" id="UP001347796"/>
    </source>
</evidence>
<dbReference type="GO" id="GO:0061640">
    <property type="term" value="P:cytoskeleton-dependent cytokinesis"/>
    <property type="evidence" value="ECO:0007669"/>
    <property type="project" value="InterPro"/>
</dbReference>
<name>A0AAN8JUQ1_PATCE</name>
<evidence type="ECO:0008006" key="3">
    <source>
        <dbReference type="Google" id="ProtNLM"/>
    </source>
</evidence>
<dbReference type="Pfam" id="PF07426">
    <property type="entry name" value="Dynactin_p22"/>
    <property type="match status" value="1"/>
</dbReference>
<comment type="caution">
    <text evidence="1">The sequence shown here is derived from an EMBL/GenBank/DDBJ whole genome shotgun (WGS) entry which is preliminary data.</text>
</comment>
<sequence>MADSEQLDVLEKRIESLEQIVFGCAEKDALYPKCIESLVEINNKLSTAITGKKRIPKAFSKVSDLKMCLDPAYSDELTLSESAKTDTVLAEEEFLKQQAARLDTMQQLEEMIDSEHIKAVPKFSSKLHELSQIHINQQDQAALVTEDVQKLLDSYNTIVTLLSKQFVKWDETVTNLEIASQGKK</sequence>
<dbReference type="InterPro" id="IPR009991">
    <property type="entry name" value="DCTN3"/>
</dbReference>
<proteinExistence type="predicted"/>
<reference evidence="1 2" key="1">
    <citation type="submission" date="2024-01" db="EMBL/GenBank/DDBJ databases">
        <title>The genome of the rayed Mediterranean limpet Patella caerulea (Linnaeus, 1758).</title>
        <authorList>
            <person name="Anh-Thu Weber A."/>
            <person name="Halstead-Nussloch G."/>
        </authorList>
    </citation>
    <scope>NUCLEOTIDE SEQUENCE [LARGE SCALE GENOMIC DNA]</scope>
    <source>
        <strain evidence="1">AATW-2023a</strain>
        <tissue evidence="1">Whole specimen</tissue>
    </source>
</reference>
<dbReference type="Proteomes" id="UP001347796">
    <property type="component" value="Unassembled WGS sequence"/>
</dbReference>
<accession>A0AAN8JUQ1</accession>
<gene>
    <name evidence="1" type="ORF">SNE40_012574</name>
</gene>
<dbReference type="GO" id="GO:0005869">
    <property type="term" value="C:dynactin complex"/>
    <property type="evidence" value="ECO:0007669"/>
    <property type="project" value="InterPro"/>
</dbReference>
<dbReference type="PANTHER" id="PTHR28360">
    <property type="entry name" value="DYNACTIN SUBUNIT 3"/>
    <property type="match status" value="1"/>
</dbReference>
<keyword evidence="2" id="KW-1185">Reference proteome</keyword>